<keyword evidence="2" id="KW-0812">Transmembrane</keyword>
<protein>
    <submittedName>
        <fullName evidence="3">Uncharacterized protein</fullName>
    </submittedName>
</protein>
<evidence type="ECO:0000313" key="4">
    <source>
        <dbReference type="Proteomes" id="UP000198131"/>
    </source>
</evidence>
<evidence type="ECO:0000313" key="3">
    <source>
        <dbReference type="EMBL" id="SNC76369.1"/>
    </source>
</evidence>
<accession>A0A212UDQ4</accession>
<dbReference type="Proteomes" id="UP000198131">
    <property type="component" value="Unassembled WGS sequence"/>
</dbReference>
<evidence type="ECO:0000256" key="2">
    <source>
        <dbReference type="SAM" id="Phobius"/>
    </source>
</evidence>
<keyword evidence="4" id="KW-1185">Reference proteome</keyword>
<proteinExistence type="predicted"/>
<reference evidence="4" key="1">
    <citation type="submission" date="2017-06" db="EMBL/GenBank/DDBJ databases">
        <authorList>
            <person name="Varghese N."/>
            <person name="Submissions S."/>
        </authorList>
    </citation>
    <scope>NUCLEOTIDE SEQUENCE [LARGE SCALE GENOMIC DNA]</scope>
    <source>
        <strain evidence="4">DSM 11116</strain>
    </source>
</reference>
<organism evidence="3 4">
    <name type="scientific">Hymenobacter gelipurpurascens</name>
    <dbReference type="NCBI Taxonomy" id="89968"/>
    <lineage>
        <taxon>Bacteria</taxon>
        <taxon>Pseudomonadati</taxon>
        <taxon>Bacteroidota</taxon>
        <taxon>Cytophagia</taxon>
        <taxon>Cytophagales</taxon>
        <taxon>Hymenobacteraceae</taxon>
        <taxon>Hymenobacter</taxon>
    </lineage>
</organism>
<gene>
    <name evidence="3" type="ORF">SAMN06265337_3351</name>
</gene>
<feature type="region of interest" description="Disordered" evidence="1">
    <location>
        <begin position="84"/>
        <end position="113"/>
    </location>
</feature>
<feature type="transmembrane region" description="Helical" evidence="2">
    <location>
        <begin position="116"/>
        <end position="137"/>
    </location>
</feature>
<dbReference type="PROSITE" id="PS51257">
    <property type="entry name" value="PROKAR_LIPOPROTEIN"/>
    <property type="match status" value="1"/>
</dbReference>
<evidence type="ECO:0000256" key="1">
    <source>
        <dbReference type="SAM" id="MobiDB-lite"/>
    </source>
</evidence>
<sequence>MHYRYSLLSLLVVIGCRSERAAFSFQSSAPARPLFVPAPIATNATAAKASSISPSASPLLSRQPQARTAKRYAAQLPKATRVLPPRRSGLGHSETTRHTSAYGKARRQPRHPSRDYTPLVMATLLVALGSLLLIGAATALTSSFIPLIGVLLIVLGGVVYFHWRYE</sequence>
<name>A0A212UDQ4_9BACT</name>
<feature type="transmembrane region" description="Helical" evidence="2">
    <location>
        <begin position="144"/>
        <end position="163"/>
    </location>
</feature>
<dbReference type="AlphaFoldDB" id="A0A212UDQ4"/>
<keyword evidence="2" id="KW-1133">Transmembrane helix</keyword>
<keyword evidence="2" id="KW-0472">Membrane</keyword>
<dbReference type="EMBL" id="FYEW01000002">
    <property type="protein sequence ID" value="SNC76369.1"/>
    <property type="molecule type" value="Genomic_DNA"/>
</dbReference>